<evidence type="ECO:0000313" key="1">
    <source>
        <dbReference type="EMBL" id="OWK34781.1"/>
    </source>
</evidence>
<name>A0A225CZL2_9BACT</name>
<evidence type="ECO:0000313" key="2">
    <source>
        <dbReference type="Proteomes" id="UP000214646"/>
    </source>
</evidence>
<protein>
    <submittedName>
        <fullName evidence="1">Uncharacterized protein</fullName>
    </submittedName>
</protein>
<reference evidence="2" key="1">
    <citation type="submission" date="2017-06" db="EMBL/GenBank/DDBJ databases">
        <title>Genome analysis of Fimbriiglobus ruber SP5, the first member of the order Planctomycetales with confirmed chitinolytic capability.</title>
        <authorList>
            <person name="Ravin N.V."/>
            <person name="Rakitin A.L."/>
            <person name="Ivanova A.A."/>
            <person name="Beletsky A.V."/>
            <person name="Kulichevskaya I.S."/>
            <person name="Mardanov A.V."/>
            <person name="Dedysh S.N."/>
        </authorList>
    </citation>
    <scope>NUCLEOTIDE SEQUENCE [LARGE SCALE GENOMIC DNA]</scope>
    <source>
        <strain evidence="2">SP5</strain>
    </source>
</reference>
<organism evidence="1 2">
    <name type="scientific">Fimbriiglobus ruber</name>
    <dbReference type="NCBI Taxonomy" id="1908690"/>
    <lineage>
        <taxon>Bacteria</taxon>
        <taxon>Pseudomonadati</taxon>
        <taxon>Planctomycetota</taxon>
        <taxon>Planctomycetia</taxon>
        <taxon>Gemmatales</taxon>
        <taxon>Gemmataceae</taxon>
        <taxon>Fimbriiglobus</taxon>
    </lineage>
</organism>
<dbReference type="InterPro" id="IPR015943">
    <property type="entry name" value="WD40/YVTN_repeat-like_dom_sf"/>
</dbReference>
<dbReference type="RefSeq" id="WP_088260029.1">
    <property type="nucleotide sequence ID" value="NZ_NIDE01000019.1"/>
</dbReference>
<dbReference type="AlphaFoldDB" id="A0A225CZL2"/>
<proteinExistence type="predicted"/>
<dbReference type="Proteomes" id="UP000214646">
    <property type="component" value="Unassembled WGS sequence"/>
</dbReference>
<gene>
    <name evidence="1" type="ORF">FRUB_09623</name>
</gene>
<dbReference type="Gene3D" id="2.130.10.10">
    <property type="entry name" value="YVTN repeat-like/Quinoprotein amine dehydrogenase"/>
    <property type="match status" value="1"/>
</dbReference>
<sequence length="328" mass="36027">MFLGTAGSVLAVVMSVLPAGHWHVSVETKVFDTKTHHAVLSLDVSADVRTLIGSEEYGRLFLIDIPTKRVTKAPHEVPANDVCLSKSRQLVFFGGHIGADGRECLAVYDILKQQVVGEVRLGTHIKSVRRGDDGHILCLTGDDEVICVDVSDPVRPTVRGPRLTNVYDLKTDDRMRAAVLFKNGTFLVTDGKELRFTSPDLKITVPTKNVQVFGLAQDETRRVAYCDSNRVYLEVEGRSGRQVLVDRPDSKSVGVYAWGADWVICRTAEILVLDSRLRVKEEISVRVKESGDIATASAFTVVNDAAVVVIGKDDGKVVLFTLRRAAKK</sequence>
<dbReference type="SUPFAM" id="SSF69322">
    <property type="entry name" value="Tricorn protease domain 2"/>
    <property type="match status" value="1"/>
</dbReference>
<comment type="caution">
    <text evidence="1">The sequence shown here is derived from an EMBL/GenBank/DDBJ whole genome shotgun (WGS) entry which is preliminary data.</text>
</comment>
<dbReference type="EMBL" id="NIDE01000019">
    <property type="protein sequence ID" value="OWK34781.1"/>
    <property type="molecule type" value="Genomic_DNA"/>
</dbReference>
<accession>A0A225CZL2</accession>
<keyword evidence="2" id="KW-1185">Reference proteome</keyword>